<dbReference type="Proteomes" id="UP001221898">
    <property type="component" value="Unassembled WGS sequence"/>
</dbReference>
<proteinExistence type="predicted"/>
<dbReference type="AlphaFoldDB" id="A0AAD7T6A8"/>
<dbReference type="EMBL" id="JAINUG010000010">
    <property type="protein sequence ID" value="KAJ8415172.1"/>
    <property type="molecule type" value="Genomic_DNA"/>
</dbReference>
<evidence type="ECO:0000313" key="2">
    <source>
        <dbReference type="Proteomes" id="UP001221898"/>
    </source>
</evidence>
<protein>
    <submittedName>
        <fullName evidence="1">Uncharacterized protein</fullName>
    </submittedName>
</protein>
<gene>
    <name evidence="1" type="ORF">AAFF_G00008700</name>
</gene>
<reference evidence="1" key="1">
    <citation type="journal article" date="2023" name="Science">
        <title>Genome structures resolve the early diversification of teleost fishes.</title>
        <authorList>
            <person name="Parey E."/>
            <person name="Louis A."/>
            <person name="Montfort J."/>
            <person name="Bouchez O."/>
            <person name="Roques C."/>
            <person name="Iampietro C."/>
            <person name="Lluch J."/>
            <person name="Castinel A."/>
            <person name="Donnadieu C."/>
            <person name="Desvignes T."/>
            <person name="Floi Bucao C."/>
            <person name="Jouanno E."/>
            <person name="Wen M."/>
            <person name="Mejri S."/>
            <person name="Dirks R."/>
            <person name="Jansen H."/>
            <person name="Henkel C."/>
            <person name="Chen W.J."/>
            <person name="Zahm M."/>
            <person name="Cabau C."/>
            <person name="Klopp C."/>
            <person name="Thompson A.W."/>
            <person name="Robinson-Rechavi M."/>
            <person name="Braasch I."/>
            <person name="Lecointre G."/>
            <person name="Bobe J."/>
            <person name="Postlethwait J.H."/>
            <person name="Berthelot C."/>
            <person name="Roest Crollius H."/>
            <person name="Guiguen Y."/>
        </authorList>
    </citation>
    <scope>NUCLEOTIDE SEQUENCE</scope>
    <source>
        <strain evidence="1">NC1722</strain>
    </source>
</reference>
<comment type="caution">
    <text evidence="1">The sequence shown here is derived from an EMBL/GenBank/DDBJ whole genome shotgun (WGS) entry which is preliminary data.</text>
</comment>
<name>A0AAD7T6A8_9TELE</name>
<sequence length="133" mass="15157">MDLTLLKVLVEHEDPIIKEAGTKAMRSREPSLRVLVIARDIIAKDLLDFFTSTTKRIFHHLQIDAAFLSMPPAAWITSDGYNLGKEWIGKLLVTNDIAERGVVLIHELQYMIQVAEDHRQVYSKTANKKDLLC</sequence>
<keyword evidence="2" id="KW-1185">Reference proteome</keyword>
<organism evidence="1 2">
    <name type="scientific">Aldrovandia affinis</name>
    <dbReference type="NCBI Taxonomy" id="143900"/>
    <lineage>
        <taxon>Eukaryota</taxon>
        <taxon>Metazoa</taxon>
        <taxon>Chordata</taxon>
        <taxon>Craniata</taxon>
        <taxon>Vertebrata</taxon>
        <taxon>Euteleostomi</taxon>
        <taxon>Actinopterygii</taxon>
        <taxon>Neopterygii</taxon>
        <taxon>Teleostei</taxon>
        <taxon>Notacanthiformes</taxon>
        <taxon>Halosauridae</taxon>
        <taxon>Aldrovandia</taxon>
    </lineage>
</organism>
<evidence type="ECO:0000313" key="1">
    <source>
        <dbReference type="EMBL" id="KAJ8415172.1"/>
    </source>
</evidence>
<accession>A0AAD7T6A8</accession>